<evidence type="ECO:0000256" key="2">
    <source>
        <dbReference type="ARBA" id="ARBA00022723"/>
    </source>
</evidence>
<dbReference type="GO" id="GO:0031519">
    <property type="term" value="C:PcG protein complex"/>
    <property type="evidence" value="ECO:0007669"/>
    <property type="project" value="UniProtKB-ARBA"/>
</dbReference>
<dbReference type="SUPFAM" id="SSF57850">
    <property type="entry name" value="RING/U-box"/>
    <property type="match status" value="1"/>
</dbReference>
<dbReference type="OrthoDB" id="1305878at2759"/>
<dbReference type="KEGG" id="lak:106165751"/>
<reference evidence="10" key="1">
    <citation type="submission" date="2025-08" db="UniProtKB">
        <authorList>
            <consortium name="RefSeq"/>
        </authorList>
    </citation>
    <scope>IDENTIFICATION</scope>
    <source>
        <tissue evidence="10">Gonads</tissue>
    </source>
</reference>
<dbReference type="InterPro" id="IPR013083">
    <property type="entry name" value="Znf_RING/FYVE/PHD"/>
</dbReference>
<evidence type="ECO:0000313" key="10">
    <source>
        <dbReference type="RefSeq" id="XP_013399540.1"/>
    </source>
</evidence>
<keyword evidence="4" id="KW-0862">Zinc</keyword>
<dbReference type="AlphaFoldDB" id="A0A1S3IMS6"/>
<dbReference type="InParanoid" id="A0A1S3IMS6"/>
<accession>A0A1S3IMS6</accession>
<evidence type="ECO:0000259" key="8">
    <source>
        <dbReference type="PROSITE" id="PS50089"/>
    </source>
</evidence>
<dbReference type="PANTHER" id="PTHR45893">
    <property type="entry name" value="POLYCOMB GROUP RING FINGER PROTEIN"/>
    <property type="match status" value="1"/>
</dbReference>
<evidence type="ECO:0000313" key="9">
    <source>
        <dbReference type="Proteomes" id="UP000085678"/>
    </source>
</evidence>
<gene>
    <name evidence="10" type="primary">LOC106165751</name>
</gene>
<dbReference type="FunCoup" id="A0A1S3IMS6">
    <property type="interactions" value="2294"/>
</dbReference>
<keyword evidence="3 6" id="KW-0863">Zinc-finger</keyword>
<dbReference type="InterPro" id="IPR032443">
    <property type="entry name" value="RAWUL"/>
</dbReference>
<sequence>MRRKGGERRIRLKTVNPHITCRLCKGYLIDATTITECLHTFCKCCIVKYLEENNTCPTCQIVIHQSHPLNYISHDRTMQDIVYKLVPNLHKNEQDREEKFYSKRGLPLPRSLSGVENGDENGYGSENKPPPQPKDDGDFHRTDEQVNVCLENAKSMKELKKKYLRLSALATITHLKKYVAVKVFSNIQRYKEVEILCNEEILGKDHSLKFVCVTRWKCKNTPLHLIYRPRVDIV</sequence>
<dbReference type="InterPro" id="IPR001841">
    <property type="entry name" value="Znf_RING"/>
</dbReference>
<dbReference type="RefSeq" id="XP_013399540.1">
    <property type="nucleotide sequence ID" value="XM_013544086.1"/>
</dbReference>
<evidence type="ECO:0000256" key="1">
    <source>
        <dbReference type="ARBA" id="ARBA00004123"/>
    </source>
</evidence>
<dbReference type="GO" id="GO:0008270">
    <property type="term" value="F:zinc ion binding"/>
    <property type="evidence" value="ECO:0007669"/>
    <property type="project" value="UniProtKB-KW"/>
</dbReference>
<feature type="domain" description="RING-type" evidence="8">
    <location>
        <begin position="21"/>
        <end position="60"/>
    </location>
</feature>
<dbReference type="Pfam" id="PF13923">
    <property type="entry name" value="zf-C3HC4_2"/>
    <property type="match status" value="1"/>
</dbReference>
<evidence type="ECO:0000256" key="7">
    <source>
        <dbReference type="SAM" id="MobiDB-lite"/>
    </source>
</evidence>
<dbReference type="CDD" id="cd16735">
    <property type="entry name" value="RING-HC_PCGF3"/>
    <property type="match status" value="1"/>
</dbReference>
<dbReference type="Gene3D" id="3.30.40.10">
    <property type="entry name" value="Zinc/RING finger domain, C3HC4 (zinc finger)"/>
    <property type="match status" value="1"/>
</dbReference>
<dbReference type="SMART" id="SM00184">
    <property type="entry name" value="RING"/>
    <property type="match status" value="1"/>
</dbReference>
<proteinExistence type="predicted"/>
<name>A0A1S3IMS6_LINAN</name>
<dbReference type="GeneID" id="106165751"/>
<evidence type="ECO:0000256" key="3">
    <source>
        <dbReference type="ARBA" id="ARBA00022771"/>
    </source>
</evidence>
<protein>
    <submittedName>
        <fullName evidence="10">Polycomb group RING finger protein 3</fullName>
    </submittedName>
</protein>
<dbReference type="Gene3D" id="3.10.20.90">
    <property type="entry name" value="Phosphatidylinositol 3-kinase Catalytic Subunit, Chain A, domain 1"/>
    <property type="match status" value="1"/>
</dbReference>
<dbReference type="PROSITE" id="PS50089">
    <property type="entry name" value="ZF_RING_2"/>
    <property type="match status" value="1"/>
</dbReference>
<dbReference type="CDD" id="cd17083">
    <property type="entry name" value="RAWUL_PCGF3"/>
    <property type="match status" value="1"/>
</dbReference>
<organism evidence="9 10">
    <name type="scientific">Lingula anatina</name>
    <name type="common">Brachiopod</name>
    <name type="synonym">Lingula unguis</name>
    <dbReference type="NCBI Taxonomy" id="7574"/>
    <lineage>
        <taxon>Eukaryota</taxon>
        <taxon>Metazoa</taxon>
        <taxon>Spiralia</taxon>
        <taxon>Lophotrochozoa</taxon>
        <taxon>Brachiopoda</taxon>
        <taxon>Linguliformea</taxon>
        <taxon>Lingulata</taxon>
        <taxon>Lingulida</taxon>
        <taxon>Linguloidea</taxon>
        <taxon>Lingulidae</taxon>
        <taxon>Lingula</taxon>
    </lineage>
</organism>
<dbReference type="FunFam" id="3.30.40.10:FF:000033">
    <property type="entry name" value="Polycomb group RING finger protein 3"/>
    <property type="match status" value="1"/>
</dbReference>
<feature type="region of interest" description="Disordered" evidence="7">
    <location>
        <begin position="106"/>
        <end position="140"/>
    </location>
</feature>
<dbReference type="InterPro" id="IPR051507">
    <property type="entry name" value="PcG_RING_finger"/>
</dbReference>
<keyword evidence="9" id="KW-1185">Reference proteome</keyword>
<comment type="subcellular location">
    <subcellularLocation>
        <location evidence="1">Nucleus</location>
    </subcellularLocation>
</comment>
<dbReference type="STRING" id="7574.A0A1S3IMS6"/>
<keyword evidence="5" id="KW-0539">Nucleus</keyword>
<dbReference type="PROSITE" id="PS00518">
    <property type="entry name" value="ZF_RING_1"/>
    <property type="match status" value="1"/>
</dbReference>
<dbReference type="InterPro" id="IPR017907">
    <property type="entry name" value="Znf_RING_CS"/>
</dbReference>
<evidence type="ECO:0000256" key="4">
    <source>
        <dbReference type="ARBA" id="ARBA00022833"/>
    </source>
</evidence>
<evidence type="ECO:0000256" key="6">
    <source>
        <dbReference type="PROSITE-ProRule" id="PRU00175"/>
    </source>
</evidence>
<dbReference type="Pfam" id="PF16207">
    <property type="entry name" value="RAWUL"/>
    <property type="match status" value="1"/>
</dbReference>
<dbReference type="Proteomes" id="UP000085678">
    <property type="component" value="Unplaced"/>
</dbReference>
<keyword evidence="2" id="KW-0479">Metal-binding</keyword>
<evidence type="ECO:0000256" key="5">
    <source>
        <dbReference type="ARBA" id="ARBA00023242"/>
    </source>
</evidence>